<organism evidence="2 3">
    <name type="scientific">Flavimobilis soli</name>
    <dbReference type="NCBI Taxonomy" id="442709"/>
    <lineage>
        <taxon>Bacteria</taxon>
        <taxon>Bacillati</taxon>
        <taxon>Actinomycetota</taxon>
        <taxon>Actinomycetes</taxon>
        <taxon>Micrococcales</taxon>
        <taxon>Jonesiaceae</taxon>
        <taxon>Flavimobilis</taxon>
    </lineage>
</organism>
<protein>
    <submittedName>
        <fullName evidence="2">Uncharacterized protein</fullName>
    </submittedName>
</protein>
<evidence type="ECO:0000256" key="1">
    <source>
        <dbReference type="SAM" id="MobiDB-lite"/>
    </source>
</evidence>
<evidence type="ECO:0000313" key="3">
    <source>
        <dbReference type="Proteomes" id="UP000221394"/>
    </source>
</evidence>
<dbReference type="EMBL" id="PDJH01000001">
    <property type="protein sequence ID" value="PFG36883.1"/>
    <property type="molecule type" value="Genomic_DNA"/>
</dbReference>
<dbReference type="AlphaFoldDB" id="A0A2A9EDJ6"/>
<proteinExistence type="predicted"/>
<evidence type="ECO:0000313" key="2">
    <source>
        <dbReference type="EMBL" id="PFG36883.1"/>
    </source>
</evidence>
<feature type="compositionally biased region" description="Polar residues" evidence="1">
    <location>
        <begin position="29"/>
        <end position="48"/>
    </location>
</feature>
<gene>
    <name evidence="2" type="ORF">ATL41_1624</name>
</gene>
<sequence>MWNYIAVVIHTLVHHWGQGAGEDRELCTTPGTAPSSTLLPSAETTNGATPEGVTPSRRGSRGYFQRVVRPKPAIMSAKPTTRFQFLIPGIGYCIWAR</sequence>
<feature type="region of interest" description="Disordered" evidence="1">
    <location>
        <begin position="24"/>
        <end position="62"/>
    </location>
</feature>
<keyword evidence="3" id="KW-1185">Reference proteome</keyword>
<name>A0A2A9EDJ6_9MICO</name>
<dbReference type="Proteomes" id="UP000221394">
    <property type="component" value="Unassembled WGS sequence"/>
</dbReference>
<reference evidence="2 3" key="1">
    <citation type="submission" date="2017-10" db="EMBL/GenBank/DDBJ databases">
        <title>Sequencing the genomes of 1000 actinobacteria strains.</title>
        <authorList>
            <person name="Klenk H.-P."/>
        </authorList>
    </citation>
    <scope>NUCLEOTIDE SEQUENCE [LARGE SCALE GENOMIC DNA]</scope>
    <source>
        <strain evidence="2 3">DSM 21574</strain>
    </source>
</reference>
<comment type="caution">
    <text evidence="2">The sequence shown here is derived from an EMBL/GenBank/DDBJ whole genome shotgun (WGS) entry which is preliminary data.</text>
</comment>
<accession>A0A2A9EDJ6</accession>